<dbReference type="Pfam" id="PF00400">
    <property type="entry name" value="WD40"/>
    <property type="match status" value="2"/>
</dbReference>
<dbReference type="OrthoDB" id="284782at2759"/>
<dbReference type="Gene3D" id="2.130.10.10">
    <property type="entry name" value="YVTN repeat-like/Quinoprotein amine dehydrogenase"/>
    <property type="match status" value="2"/>
</dbReference>
<dbReference type="GO" id="GO:0097361">
    <property type="term" value="C:cytosolic [4Fe-4S] assembly targeting complex"/>
    <property type="evidence" value="ECO:0007669"/>
    <property type="project" value="TreeGrafter"/>
</dbReference>
<dbReference type="SUPFAM" id="SSF50978">
    <property type="entry name" value="WD40 repeat-like"/>
    <property type="match status" value="1"/>
</dbReference>
<sequence>MYKLTEIQVLTGHEGQVWKAKWNPAGDRLLSCSGDKSIRLWAPLNPSLLKQINSIPFQKDSGWSCLLNLDNAHKRAIRSVCFEPTSGQVFASASFDGTCAIWDQNYSKGSQILQ</sequence>
<dbReference type="PROSITE" id="PS50294">
    <property type="entry name" value="WD_REPEATS_REGION"/>
    <property type="match status" value="2"/>
</dbReference>
<evidence type="ECO:0000313" key="2">
    <source>
        <dbReference type="EMBL" id="OMJ28162.1"/>
    </source>
</evidence>
<keyword evidence="1" id="KW-0853">WD repeat</keyword>
<dbReference type="GO" id="GO:0016226">
    <property type="term" value="P:iron-sulfur cluster assembly"/>
    <property type="evidence" value="ECO:0007669"/>
    <property type="project" value="TreeGrafter"/>
</dbReference>
<dbReference type="PANTHER" id="PTHR19920:SF0">
    <property type="entry name" value="CYTOSOLIC IRON-SULFUR PROTEIN ASSEMBLY PROTEIN CIAO1-RELATED"/>
    <property type="match status" value="1"/>
</dbReference>
<dbReference type="InterPro" id="IPR015943">
    <property type="entry name" value="WD40/YVTN_repeat-like_dom_sf"/>
</dbReference>
<dbReference type="PANTHER" id="PTHR19920">
    <property type="entry name" value="WD40 PROTEIN CIAO1"/>
    <property type="match status" value="1"/>
</dbReference>
<dbReference type="Proteomes" id="UP000187429">
    <property type="component" value="Unassembled WGS sequence"/>
</dbReference>
<dbReference type="AlphaFoldDB" id="A0A1R1YMM9"/>
<dbReference type="InterPro" id="IPR001680">
    <property type="entry name" value="WD40_rpt"/>
</dbReference>
<accession>A0A1R1YMM9</accession>
<dbReference type="PROSITE" id="PS50082">
    <property type="entry name" value="WD_REPEATS_2"/>
    <property type="match status" value="2"/>
</dbReference>
<feature type="repeat" description="WD" evidence="1">
    <location>
        <begin position="10"/>
        <end position="41"/>
    </location>
</feature>
<keyword evidence="3" id="KW-1185">Reference proteome</keyword>
<gene>
    <name evidence="2" type="ORF">AYI69_g2369</name>
</gene>
<proteinExistence type="predicted"/>
<dbReference type="InterPro" id="IPR036322">
    <property type="entry name" value="WD40_repeat_dom_sf"/>
</dbReference>
<evidence type="ECO:0000313" key="3">
    <source>
        <dbReference type="Proteomes" id="UP000187429"/>
    </source>
</evidence>
<comment type="caution">
    <text evidence="2">The sequence shown here is derived from an EMBL/GenBank/DDBJ whole genome shotgun (WGS) entry which is preliminary data.</text>
</comment>
<evidence type="ECO:0000256" key="1">
    <source>
        <dbReference type="PROSITE-ProRule" id="PRU00221"/>
    </source>
</evidence>
<dbReference type="SMART" id="SM00320">
    <property type="entry name" value="WD40"/>
    <property type="match status" value="2"/>
</dbReference>
<feature type="repeat" description="WD" evidence="1">
    <location>
        <begin position="70"/>
        <end position="103"/>
    </location>
</feature>
<protein>
    <submittedName>
        <fullName evidence="2">Putative cytosolic iron-sulfur protein assembly protein CIAO1-like protein</fullName>
    </submittedName>
</protein>
<dbReference type="EMBL" id="LSSM01000692">
    <property type="protein sequence ID" value="OMJ28162.1"/>
    <property type="molecule type" value="Genomic_DNA"/>
</dbReference>
<reference evidence="3" key="1">
    <citation type="submission" date="2017-01" db="EMBL/GenBank/DDBJ databases">
        <authorList>
            <person name="Wang Y."/>
            <person name="White M."/>
            <person name="Kvist S."/>
            <person name="Moncalvo J.-M."/>
        </authorList>
    </citation>
    <scope>NUCLEOTIDE SEQUENCE [LARGE SCALE GENOMIC DNA]</scope>
    <source>
        <strain evidence="3">ID-206-W2</strain>
    </source>
</reference>
<name>A0A1R1YMM9_9FUNG</name>
<organism evidence="2 3">
    <name type="scientific">Smittium culicis</name>
    <dbReference type="NCBI Taxonomy" id="133412"/>
    <lineage>
        <taxon>Eukaryota</taxon>
        <taxon>Fungi</taxon>
        <taxon>Fungi incertae sedis</taxon>
        <taxon>Zoopagomycota</taxon>
        <taxon>Kickxellomycotina</taxon>
        <taxon>Harpellomycetes</taxon>
        <taxon>Harpellales</taxon>
        <taxon>Legeriomycetaceae</taxon>
        <taxon>Smittium</taxon>
    </lineage>
</organism>